<proteinExistence type="predicted"/>
<dbReference type="Proteomes" id="UP000286246">
    <property type="component" value="Unassembled WGS sequence"/>
</dbReference>
<reference evidence="2 3" key="1">
    <citation type="submission" date="2018-09" db="EMBL/GenBank/DDBJ databases">
        <title>Genomic Encyclopedia of Type Strains, Phase III (KMG-III): the genomes of soil and plant-associated and newly described type strains.</title>
        <authorList>
            <person name="Whitman W."/>
        </authorList>
    </citation>
    <scope>NUCLEOTIDE SEQUENCE [LARGE SCALE GENOMIC DNA]</scope>
    <source>
        <strain evidence="2 3">CECT 7938</strain>
    </source>
</reference>
<dbReference type="AlphaFoldDB" id="A0A420BKB4"/>
<keyword evidence="1" id="KW-1133">Transmembrane helix</keyword>
<feature type="transmembrane region" description="Helical" evidence="1">
    <location>
        <begin position="24"/>
        <end position="41"/>
    </location>
</feature>
<accession>A0A420BKB4</accession>
<comment type="caution">
    <text evidence="2">The sequence shown here is derived from an EMBL/GenBank/DDBJ whole genome shotgun (WGS) entry which is preliminary data.</text>
</comment>
<keyword evidence="1" id="KW-0472">Membrane</keyword>
<dbReference type="RefSeq" id="WP_147420370.1">
    <property type="nucleotide sequence ID" value="NZ_RAPY01000001.1"/>
</dbReference>
<gene>
    <name evidence="2" type="ORF">DFQ12_1941</name>
</gene>
<keyword evidence="1" id="KW-0812">Transmembrane</keyword>
<keyword evidence="3" id="KW-1185">Reference proteome</keyword>
<evidence type="ECO:0000256" key="1">
    <source>
        <dbReference type="SAM" id="Phobius"/>
    </source>
</evidence>
<dbReference type="EMBL" id="RAPY01000001">
    <property type="protein sequence ID" value="RKE57065.1"/>
    <property type="molecule type" value="Genomic_DNA"/>
</dbReference>
<protein>
    <submittedName>
        <fullName evidence="2">Uncharacterized protein</fullName>
    </submittedName>
</protein>
<evidence type="ECO:0000313" key="3">
    <source>
        <dbReference type="Proteomes" id="UP000286246"/>
    </source>
</evidence>
<dbReference type="OrthoDB" id="1272336at2"/>
<name>A0A420BKB4_SPHD1</name>
<sequence length="64" mass="7341">MNRLNVKWKQEVEPPSFPKWLKPYHLLLCSVIVVVAFGAVLKHFGAKRMDGNSHYSSSKITISR</sequence>
<evidence type="ECO:0000313" key="2">
    <source>
        <dbReference type="EMBL" id="RKE57065.1"/>
    </source>
</evidence>
<organism evidence="2 3">
    <name type="scientific">Sphingobacterium detergens</name>
    <dbReference type="NCBI Taxonomy" id="1145106"/>
    <lineage>
        <taxon>Bacteria</taxon>
        <taxon>Pseudomonadati</taxon>
        <taxon>Bacteroidota</taxon>
        <taxon>Sphingobacteriia</taxon>
        <taxon>Sphingobacteriales</taxon>
        <taxon>Sphingobacteriaceae</taxon>
        <taxon>Sphingobacterium</taxon>
    </lineage>
</organism>